<name>A0ACC2ST32_9FUNG</name>
<evidence type="ECO:0000313" key="2">
    <source>
        <dbReference type="Proteomes" id="UP001165960"/>
    </source>
</evidence>
<sequence>MTPPLTLQPNRPMESSIAAETTSTQRFGVLYINLTEMIDSMVPKSGPWSFLGQYHPSYGGHYPLAQRYPSLSHLMPLLMPGFLTPRASYLHRKAVHQKGFGNE</sequence>
<dbReference type="Proteomes" id="UP001165960">
    <property type="component" value="Unassembled WGS sequence"/>
</dbReference>
<accession>A0ACC2ST32</accession>
<proteinExistence type="predicted"/>
<organism evidence="1 2">
    <name type="scientific">Entomophthora muscae</name>
    <dbReference type="NCBI Taxonomy" id="34485"/>
    <lineage>
        <taxon>Eukaryota</taxon>
        <taxon>Fungi</taxon>
        <taxon>Fungi incertae sedis</taxon>
        <taxon>Zoopagomycota</taxon>
        <taxon>Entomophthoromycotina</taxon>
        <taxon>Entomophthoromycetes</taxon>
        <taxon>Entomophthorales</taxon>
        <taxon>Entomophthoraceae</taxon>
        <taxon>Entomophthora</taxon>
    </lineage>
</organism>
<evidence type="ECO:0000313" key="1">
    <source>
        <dbReference type="EMBL" id="KAJ9065543.1"/>
    </source>
</evidence>
<protein>
    <submittedName>
        <fullName evidence="1">Uncharacterized protein</fullName>
    </submittedName>
</protein>
<comment type="caution">
    <text evidence="1">The sequence shown here is derived from an EMBL/GenBank/DDBJ whole genome shotgun (WGS) entry which is preliminary data.</text>
</comment>
<dbReference type="EMBL" id="QTSX02004340">
    <property type="protein sequence ID" value="KAJ9065543.1"/>
    <property type="molecule type" value="Genomic_DNA"/>
</dbReference>
<gene>
    <name evidence="1" type="ORF">DSO57_1018404</name>
</gene>
<reference evidence="1" key="1">
    <citation type="submission" date="2022-04" db="EMBL/GenBank/DDBJ databases">
        <title>Genome of the entomopathogenic fungus Entomophthora muscae.</title>
        <authorList>
            <person name="Elya C."/>
            <person name="Lovett B.R."/>
            <person name="Lee E."/>
            <person name="Macias A.M."/>
            <person name="Hajek A.E."/>
            <person name="De Bivort B.L."/>
            <person name="Kasson M.T."/>
            <person name="De Fine Licht H.H."/>
            <person name="Stajich J.E."/>
        </authorList>
    </citation>
    <scope>NUCLEOTIDE SEQUENCE</scope>
    <source>
        <strain evidence="1">Berkeley</strain>
    </source>
</reference>
<keyword evidence="2" id="KW-1185">Reference proteome</keyword>